<dbReference type="InterPro" id="IPR015655">
    <property type="entry name" value="PP2C"/>
</dbReference>
<dbReference type="Proteomes" id="UP000552700">
    <property type="component" value="Unassembled WGS sequence"/>
</dbReference>
<feature type="domain" description="PPM-type phosphatase" evidence="1">
    <location>
        <begin position="18"/>
        <end position="247"/>
    </location>
</feature>
<organism evidence="2 3">
    <name type="scientific">Sphingobium subterraneum</name>
    <dbReference type="NCBI Taxonomy" id="627688"/>
    <lineage>
        <taxon>Bacteria</taxon>
        <taxon>Pseudomonadati</taxon>
        <taxon>Pseudomonadota</taxon>
        <taxon>Alphaproteobacteria</taxon>
        <taxon>Sphingomonadales</taxon>
        <taxon>Sphingomonadaceae</taxon>
        <taxon>Sphingobium</taxon>
    </lineage>
</organism>
<comment type="caution">
    <text evidence="2">The sequence shown here is derived from an EMBL/GenBank/DDBJ whole genome shotgun (WGS) entry which is preliminary data.</text>
</comment>
<dbReference type="CDD" id="cd00143">
    <property type="entry name" value="PP2Cc"/>
    <property type="match status" value="1"/>
</dbReference>
<sequence length="263" mass="28207">MKIWQRKSSASRQSELDLISVARSHIGSVRTVNEDRVLDQREGGLWAVADGMGGHSRGDEAATVAVRSLAALLRRSPDIGKQAITEALDEANSAIFDKAQSARRTCGSTIVGMRVRGRSVLLFWVGDSRAYRLRDGVLERLTRDHSVVQELSDAGVITSQQARHHPQANVITRALGVGQSVVIDFAQHSIREKDLYLLCSDGLTGLVDDDAIRDMLALDMETAASSLVDASLAAGGSDNISLVLIGAGAAAISDRSTVYTGRR</sequence>
<dbReference type="Pfam" id="PF13672">
    <property type="entry name" value="PP2C_2"/>
    <property type="match status" value="1"/>
</dbReference>
<dbReference type="SMART" id="SM00331">
    <property type="entry name" value="PP2C_SIG"/>
    <property type="match status" value="1"/>
</dbReference>
<keyword evidence="3" id="KW-1185">Reference proteome</keyword>
<dbReference type="EMBL" id="JACIJP010000002">
    <property type="protein sequence ID" value="MBB6124234.1"/>
    <property type="molecule type" value="Genomic_DNA"/>
</dbReference>
<gene>
    <name evidence="2" type="ORF">FHS92_001963</name>
</gene>
<proteinExistence type="predicted"/>
<dbReference type="GO" id="GO:0004722">
    <property type="term" value="F:protein serine/threonine phosphatase activity"/>
    <property type="evidence" value="ECO:0007669"/>
    <property type="project" value="InterPro"/>
</dbReference>
<dbReference type="PANTHER" id="PTHR13832">
    <property type="entry name" value="PROTEIN PHOSPHATASE 2C"/>
    <property type="match status" value="1"/>
</dbReference>
<evidence type="ECO:0000259" key="1">
    <source>
        <dbReference type="PROSITE" id="PS51746"/>
    </source>
</evidence>
<evidence type="ECO:0000313" key="3">
    <source>
        <dbReference type="Proteomes" id="UP000552700"/>
    </source>
</evidence>
<accession>A0A841J0K0</accession>
<dbReference type="InterPro" id="IPR001932">
    <property type="entry name" value="PPM-type_phosphatase-like_dom"/>
</dbReference>
<dbReference type="AlphaFoldDB" id="A0A841J0K0"/>
<reference evidence="2 3" key="1">
    <citation type="submission" date="2020-08" db="EMBL/GenBank/DDBJ databases">
        <title>Genomic Encyclopedia of Type Strains, Phase IV (KMG-IV): sequencing the most valuable type-strain genomes for metagenomic binning, comparative biology and taxonomic classification.</title>
        <authorList>
            <person name="Goeker M."/>
        </authorList>
    </citation>
    <scope>NUCLEOTIDE SEQUENCE [LARGE SCALE GENOMIC DNA]</scope>
    <source>
        <strain evidence="2 3">DSM 102255</strain>
    </source>
</reference>
<name>A0A841J0K0_9SPHN</name>
<dbReference type="RefSeq" id="WP_184079985.1">
    <property type="nucleotide sequence ID" value="NZ_JACIJP010000002.1"/>
</dbReference>
<dbReference type="Gene3D" id="3.60.40.10">
    <property type="entry name" value="PPM-type phosphatase domain"/>
    <property type="match status" value="1"/>
</dbReference>
<dbReference type="SMART" id="SM00332">
    <property type="entry name" value="PP2Cc"/>
    <property type="match status" value="1"/>
</dbReference>
<dbReference type="InterPro" id="IPR036457">
    <property type="entry name" value="PPM-type-like_dom_sf"/>
</dbReference>
<dbReference type="PANTHER" id="PTHR13832:SF827">
    <property type="entry name" value="PROTEIN PHOSPHATASE 1L"/>
    <property type="match status" value="1"/>
</dbReference>
<dbReference type="PROSITE" id="PS51746">
    <property type="entry name" value="PPM_2"/>
    <property type="match status" value="1"/>
</dbReference>
<evidence type="ECO:0000313" key="2">
    <source>
        <dbReference type="EMBL" id="MBB6124234.1"/>
    </source>
</evidence>
<dbReference type="SUPFAM" id="SSF81606">
    <property type="entry name" value="PP2C-like"/>
    <property type="match status" value="1"/>
</dbReference>
<protein>
    <submittedName>
        <fullName evidence="2">Serine/threonine protein phosphatase PrpC</fullName>
    </submittedName>
</protein>